<dbReference type="Pfam" id="PF00908">
    <property type="entry name" value="dTDP_sugar_isom"/>
    <property type="match status" value="1"/>
</dbReference>
<evidence type="ECO:0000313" key="8">
    <source>
        <dbReference type="EMBL" id="SME99197.1"/>
    </source>
</evidence>
<accession>A0A1Y6BE24</accession>
<dbReference type="AlphaFoldDB" id="A0A1Y6BE24"/>
<comment type="function">
    <text evidence="2 7">Catalyzes the epimerization of the C3' and C5'positions of dTDP-6-deoxy-D-xylo-4-hexulose, forming dTDP-6-deoxy-L-lyxo-4-hexulose.</text>
</comment>
<comment type="catalytic activity">
    <reaction evidence="1 7">
        <text>dTDP-4-dehydro-6-deoxy-alpha-D-glucose = dTDP-4-dehydro-beta-L-rhamnose</text>
        <dbReference type="Rhea" id="RHEA:16969"/>
        <dbReference type="ChEBI" id="CHEBI:57649"/>
        <dbReference type="ChEBI" id="CHEBI:62830"/>
        <dbReference type="EC" id="5.1.3.13"/>
    </reaction>
</comment>
<dbReference type="InterPro" id="IPR000888">
    <property type="entry name" value="RmlC-like"/>
</dbReference>
<dbReference type="GO" id="GO:0000271">
    <property type="term" value="P:polysaccharide biosynthetic process"/>
    <property type="evidence" value="ECO:0007669"/>
    <property type="project" value="TreeGrafter"/>
</dbReference>
<dbReference type="Proteomes" id="UP000192917">
    <property type="component" value="Unassembled WGS sequence"/>
</dbReference>
<dbReference type="InterPro" id="IPR011051">
    <property type="entry name" value="RmlC_Cupin_sf"/>
</dbReference>
<dbReference type="GO" id="GO:0008830">
    <property type="term" value="F:dTDP-4-dehydrorhamnose 3,5-epimerase activity"/>
    <property type="evidence" value="ECO:0007669"/>
    <property type="project" value="UniProtKB-UniRule"/>
</dbReference>
<dbReference type="EMBL" id="FWZX01000002">
    <property type="protein sequence ID" value="SME99197.1"/>
    <property type="molecule type" value="Genomic_DNA"/>
</dbReference>
<evidence type="ECO:0000256" key="3">
    <source>
        <dbReference type="ARBA" id="ARBA00012098"/>
    </source>
</evidence>
<keyword evidence="9" id="KW-1185">Reference proteome</keyword>
<name>A0A1Y6BE24_9PROT</name>
<protein>
    <recommendedName>
        <fullName evidence="4 7">dTDP-4-dehydrorhamnose 3,5-epimerase</fullName>
        <ecNumber evidence="3 7">5.1.3.13</ecNumber>
    </recommendedName>
    <alternativeName>
        <fullName evidence="7">Thymidine diphospho-4-keto-rhamnose 3,5-epimerase</fullName>
    </alternativeName>
</protein>
<dbReference type="PANTHER" id="PTHR21047:SF2">
    <property type="entry name" value="THYMIDINE DIPHOSPHO-4-KETO-RHAMNOSE 3,5-EPIMERASE"/>
    <property type="match status" value="1"/>
</dbReference>
<dbReference type="GO" id="GO:0005829">
    <property type="term" value="C:cytosol"/>
    <property type="evidence" value="ECO:0007669"/>
    <property type="project" value="TreeGrafter"/>
</dbReference>
<reference evidence="8 9" key="1">
    <citation type="submission" date="2017-04" db="EMBL/GenBank/DDBJ databases">
        <authorList>
            <person name="Afonso C.L."/>
            <person name="Miller P.J."/>
            <person name="Scott M.A."/>
            <person name="Spackman E."/>
            <person name="Goraichik I."/>
            <person name="Dimitrov K.M."/>
            <person name="Suarez D.L."/>
            <person name="Swayne D.E."/>
        </authorList>
    </citation>
    <scope>NUCLEOTIDE SEQUENCE [LARGE SCALE GENOMIC DNA]</scope>
    <source>
        <strain evidence="8 9">USBA 355</strain>
    </source>
</reference>
<dbReference type="InterPro" id="IPR014710">
    <property type="entry name" value="RmlC-like_jellyroll"/>
</dbReference>
<evidence type="ECO:0000256" key="5">
    <source>
        <dbReference type="PIRSR" id="PIRSR600888-1"/>
    </source>
</evidence>
<sequence length="184" mass="20514">MQLEKTALPEVLMIRPKVFGDDRGFFLERWNREAWREAGLELDFVQLNHSSSVRGTVRGLHFQEPRAQGKLVFALKGTLLDIAVDVRRGSPTFGRHVAVELDAAERNQLWIPPGFAHGFATLSDETEIIYAVTGSVYAPDCDRAIRWDDPAIGIDWPVREPILSAKDRAAPLLKDAPALPGYPA</sequence>
<comment type="pathway">
    <text evidence="7">Carbohydrate biosynthesis; dTDP-L-rhamnose biosynthesis.</text>
</comment>
<dbReference type="PANTHER" id="PTHR21047">
    <property type="entry name" value="DTDP-6-DEOXY-D-GLUCOSE-3,5 EPIMERASE"/>
    <property type="match status" value="1"/>
</dbReference>
<dbReference type="SUPFAM" id="SSF51182">
    <property type="entry name" value="RmlC-like cupins"/>
    <property type="match status" value="1"/>
</dbReference>
<evidence type="ECO:0000256" key="4">
    <source>
        <dbReference type="ARBA" id="ARBA00019595"/>
    </source>
</evidence>
<keyword evidence="7" id="KW-0413">Isomerase</keyword>
<proteinExistence type="inferred from homology"/>
<evidence type="ECO:0000256" key="1">
    <source>
        <dbReference type="ARBA" id="ARBA00001298"/>
    </source>
</evidence>
<dbReference type="EC" id="5.1.3.13" evidence="3 7"/>
<dbReference type="CDD" id="cd00438">
    <property type="entry name" value="cupin_RmlC"/>
    <property type="match status" value="1"/>
</dbReference>
<dbReference type="RefSeq" id="WP_085121319.1">
    <property type="nucleotide sequence ID" value="NZ_FWZX01000002.1"/>
</dbReference>
<comment type="subunit">
    <text evidence="7">Homodimer.</text>
</comment>
<dbReference type="Gene3D" id="2.60.120.10">
    <property type="entry name" value="Jelly Rolls"/>
    <property type="match status" value="1"/>
</dbReference>
<dbReference type="GO" id="GO:0019305">
    <property type="term" value="P:dTDP-rhamnose biosynthetic process"/>
    <property type="evidence" value="ECO:0007669"/>
    <property type="project" value="UniProtKB-UniRule"/>
</dbReference>
<dbReference type="NCBIfam" id="TIGR01221">
    <property type="entry name" value="rmlC"/>
    <property type="match status" value="1"/>
</dbReference>
<dbReference type="UniPathway" id="UPA00124"/>
<comment type="similarity">
    <text evidence="7">Belongs to the dTDP-4-dehydrorhamnose 3,5-epimerase family.</text>
</comment>
<feature type="site" description="Participates in a stacking interaction with the thymidine ring of dTDP-4-oxo-6-deoxyglucose" evidence="6">
    <location>
        <position position="137"/>
    </location>
</feature>
<feature type="active site" description="Proton acceptor" evidence="5">
    <location>
        <position position="61"/>
    </location>
</feature>
<evidence type="ECO:0000256" key="2">
    <source>
        <dbReference type="ARBA" id="ARBA00001997"/>
    </source>
</evidence>
<gene>
    <name evidence="8" type="ORF">SAMN05428998_102250</name>
</gene>
<feature type="active site" description="Proton donor" evidence="5">
    <location>
        <position position="130"/>
    </location>
</feature>
<evidence type="ECO:0000256" key="6">
    <source>
        <dbReference type="PIRSR" id="PIRSR600888-3"/>
    </source>
</evidence>
<evidence type="ECO:0000313" key="9">
    <source>
        <dbReference type="Proteomes" id="UP000192917"/>
    </source>
</evidence>
<dbReference type="STRING" id="560819.SAMN05428998_102250"/>
<organism evidence="8 9">
    <name type="scientific">Tistlia consotensis USBA 355</name>
    <dbReference type="NCBI Taxonomy" id="560819"/>
    <lineage>
        <taxon>Bacteria</taxon>
        <taxon>Pseudomonadati</taxon>
        <taxon>Pseudomonadota</taxon>
        <taxon>Alphaproteobacteria</taxon>
        <taxon>Rhodospirillales</taxon>
        <taxon>Rhodovibrionaceae</taxon>
        <taxon>Tistlia</taxon>
    </lineage>
</organism>
<evidence type="ECO:0000256" key="7">
    <source>
        <dbReference type="RuleBase" id="RU364069"/>
    </source>
</evidence>